<sequence length="219" mass="24083">MRLLVIEDEEGLGRAVCEHLRIAGHAADLAGDLETAQDALATTDYDLLLLDLGLPDGDGIDFLRNLRRSGFAPPILITTARDRITQRIEGLKAGADDYLVKPFDLNELLARIEVNLNRANMTVTTVRDFGTISVDISTKAVFLDGKAVVLTRREWSLIDRLSSRPSRVFSKAELEDSLYGHGFEVESNSIEAIVSRVRSKLGKTAIVTVRGLGYRMGEA</sequence>
<dbReference type="GO" id="GO:0032993">
    <property type="term" value="C:protein-DNA complex"/>
    <property type="evidence" value="ECO:0007669"/>
    <property type="project" value="TreeGrafter"/>
</dbReference>
<dbReference type="GO" id="GO:0005829">
    <property type="term" value="C:cytosol"/>
    <property type="evidence" value="ECO:0007669"/>
    <property type="project" value="TreeGrafter"/>
</dbReference>
<keyword evidence="1 3" id="KW-0238">DNA-binding</keyword>
<proteinExistence type="predicted"/>
<dbReference type="InterPro" id="IPR001867">
    <property type="entry name" value="OmpR/PhoB-type_DNA-bd"/>
</dbReference>
<dbReference type="GO" id="GO:0006355">
    <property type="term" value="P:regulation of DNA-templated transcription"/>
    <property type="evidence" value="ECO:0007669"/>
    <property type="project" value="InterPro"/>
</dbReference>
<dbReference type="SMART" id="SM00862">
    <property type="entry name" value="Trans_reg_C"/>
    <property type="match status" value="1"/>
</dbReference>
<name>A0A1G8K3E5_9RHOB</name>
<reference evidence="6 7" key="1">
    <citation type="submission" date="2016-10" db="EMBL/GenBank/DDBJ databases">
        <authorList>
            <person name="de Groot N.N."/>
        </authorList>
    </citation>
    <scope>NUCLEOTIDE SEQUENCE [LARGE SCALE GENOMIC DNA]</scope>
    <source>
        <strain evidence="6 7">DSM 28010</strain>
    </source>
</reference>
<dbReference type="Pfam" id="PF00072">
    <property type="entry name" value="Response_reg"/>
    <property type="match status" value="1"/>
</dbReference>
<dbReference type="PROSITE" id="PS50110">
    <property type="entry name" value="RESPONSE_REGULATORY"/>
    <property type="match status" value="1"/>
</dbReference>
<dbReference type="InterPro" id="IPR036388">
    <property type="entry name" value="WH-like_DNA-bd_sf"/>
</dbReference>
<dbReference type="Gene3D" id="1.10.10.10">
    <property type="entry name" value="Winged helix-like DNA-binding domain superfamily/Winged helix DNA-binding domain"/>
    <property type="match status" value="1"/>
</dbReference>
<feature type="domain" description="OmpR/PhoB-type" evidence="5">
    <location>
        <begin position="124"/>
        <end position="218"/>
    </location>
</feature>
<dbReference type="SMART" id="SM00448">
    <property type="entry name" value="REC"/>
    <property type="match status" value="1"/>
</dbReference>
<dbReference type="PROSITE" id="PS51755">
    <property type="entry name" value="OMPR_PHOB"/>
    <property type="match status" value="1"/>
</dbReference>
<feature type="modified residue" description="4-aspartylphosphate" evidence="2">
    <location>
        <position position="51"/>
    </location>
</feature>
<evidence type="ECO:0000256" key="3">
    <source>
        <dbReference type="PROSITE-ProRule" id="PRU01091"/>
    </source>
</evidence>
<dbReference type="CDD" id="cd00383">
    <property type="entry name" value="trans_reg_C"/>
    <property type="match status" value="1"/>
</dbReference>
<dbReference type="Gene3D" id="3.40.50.2300">
    <property type="match status" value="1"/>
</dbReference>
<accession>A0A1G8K3E5</accession>
<evidence type="ECO:0000256" key="2">
    <source>
        <dbReference type="PROSITE-ProRule" id="PRU00169"/>
    </source>
</evidence>
<evidence type="ECO:0000259" key="4">
    <source>
        <dbReference type="PROSITE" id="PS50110"/>
    </source>
</evidence>
<dbReference type="RefSeq" id="WP_090027838.1">
    <property type="nucleotide sequence ID" value="NZ_FNEB01000002.1"/>
</dbReference>
<dbReference type="PANTHER" id="PTHR48111">
    <property type="entry name" value="REGULATOR OF RPOS"/>
    <property type="match status" value="1"/>
</dbReference>
<dbReference type="GO" id="GO:0000156">
    <property type="term" value="F:phosphorelay response regulator activity"/>
    <property type="evidence" value="ECO:0007669"/>
    <property type="project" value="TreeGrafter"/>
</dbReference>
<dbReference type="Gene3D" id="6.10.250.690">
    <property type="match status" value="1"/>
</dbReference>
<dbReference type="SUPFAM" id="SSF52172">
    <property type="entry name" value="CheY-like"/>
    <property type="match status" value="1"/>
</dbReference>
<dbReference type="Proteomes" id="UP000199340">
    <property type="component" value="Unassembled WGS sequence"/>
</dbReference>
<dbReference type="STRING" id="490829.SAMN05421850_102386"/>
<organism evidence="6 7">
    <name type="scientific">Lutimaribacter saemankumensis</name>
    <dbReference type="NCBI Taxonomy" id="490829"/>
    <lineage>
        <taxon>Bacteria</taxon>
        <taxon>Pseudomonadati</taxon>
        <taxon>Pseudomonadota</taxon>
        <taxon>Alphaproteobacteria</taxon>
        <taxon>Rhodobacterales</taxon>
        <taxon>Roseobacteraceae</taxon>
        <taxon>Lutimaribacter</taxon>
    </lineage>
</organism>
<feature type="domain" description="Response regulatory" evidence="4">
    <location>
        <begin position="2"/>
        <end position="116"/>
    </location>
</feature>
<dbReference type="InterPro" id="IPR001789">
    <property type="entry name" value="Sig_transdc_resp-reg_receiver"/>
</dbReference>
<evidence type="ECO:0000259" key="5">
    <source>
        <dbReference type="PROSITE" id="PS51755"/>
    </source>
</evidence>
<dbReference type="EMBL" id="FNEB01000002">
    <property type="protein sequence ID" value="SDI37958.1"/>
    <property type="molecule type" value="Genomic_DNA"/>
</dbReference>
<dbReference type="Pfam" id="PF00486">
    <property type="entry name" value="Trans_reg_C"/>
    <property type="match status" value="1"/>
</dbReference>
<gene>
    <name evidence="6" type="ORF">SAMN05421850_102386</name>
</gene>
<dbReference type="PANTHER" id="PTHR48111:SF36">
    <property type="entry name" value="TRANSCRIPTIONAL REGULATORY PROTEIN CUTR"/>
    <property type="match status" value="1"/>
</dbReference>
<keyword evidence="7" id="KW-1185">Reference proteome</keyword>
<evidence type="ECO:0000313" key="6">
    <source>
        <dbReference type="EMBL" id="SDI37958.1"/>
    </source>
</evidence>
<feature type="DNA-binding region" description="OmpR/PhoB-type" evidence="3">
    <location>
        <begin position="124"/>
        <end position="218"/>
    </location>
</feature>
<dbReference type="OrthoDB" id="9802426at2"/>
<dbReference type="AlphaFoldDB" id="A0A1G8K3E5"/>
<dbReference type="GO" id="GO:0000976">
    <property type="term" value="F:transcription cis-regulatory region binding"/>
    <property type="evidence" value="ECO:0007669"/>
    <property type="project" value="TreeGrafter"/>
</dbReference>
<evidence type="ECO:0000313" key="7">
    <source>
        <dbReference type="Proteomes" id="UP000199340"/>
    </source>
</evidence>
<protein>
    <submittedName>
        <fullName evidence="6">Two-component system, OmpR family, response regulator</fullName>
    </submittedName>
</protein>
<dbReference type="InterPro" id="IPR039420">
    <property type="entry name" value="WalR-like"/>
</dbReference>
<keyword evidence="2" id="KW-0597">Phosphoprotein</keyword>
<evidence type="ECO:0000256" key="1">
    <source>
        <dbReference type="ARBA" id="ARBA00023125"/>
    </source>
</evidence>
<dbReference type="InterPro" id="IPR011006">
    <property type="entry name" value="CheY-like_superfamily"/>
</dbReference>